<dbReference type="AlphaFoldDB" id="A0A6A4VAJ8"/>
<keyword evidence="1" id="KW-0732">Signal</keyword>
<comment type="caution">
    <text evidence="2">The sequence shown here is derived from an EMBL/GenBank/DDBJ whole genome shotgun (WGS) entry which is preliminary data.</text>
</comment>
<feature type="signal peptide" evidence="1">
    <location>
        <begin position="1"/>
        <end position="16"/>
    </location>
</feature>
<proteinExistence type="predicted"/>
<evidence type="ECO:0000256" key="1">
    <source>
        <dbReference type="SAM" id="SignalP"/>
    </source>
</evidence>
<evidence type="ECO:0000313" key="3">
    <source>
        <dbReference type="Proteomes" id="UP000440578"/>
    </source>
</evidence>
<keyword evidence="3" id="KW-1185">Reference proteome</keyword>
<name>A0A6A4VAJ8_AMPAM</name>
<sequence length="101" mass="9528">MKAVFVLACLLVAVTAKPEPLGFGAGLGLASGGASSGGFQAQRGGLFGSGGFQGANSHAGGLAGLGGASLNSAGSHLGQGTGLLGGRQFANTGALSHQFGR</sequence>
<protein>
    <submittedName>
        <fullName evidence="2">Uncharacterized protein</fullName>
    </submittedName>
</protein>
<evidence type="ECO:0000313" key="2">
    <source>
        <dbReference type="EMBL" id="KAF0288554.1"/>
    </source>
</evidence>
<feature type="chain" id="PRO_5025430423" evidence="1">
    <location>
        <begin position="17"/>
        <end position="101"/>
    </location>
</feature>
<reference evidence="2 3" key="1">
    <citation type="submission" date="2019-07" db="EMBL/GenBank/DDBJ databases">
        <title>Draft genome assembly of a fouling barnacle, Amphibalanus amphitrite (Darwin, 1854): The first reference genome for Thecostraca.</title>
        <authorList>
            <person name="Kim W."/>
        </authorList>
    </citation>
    <scope>NUCLEOTIDE SEQUENCE [LARGE SCALE GENOMIC DNA]</scope>
    <source>
        <strain evidence="2">SNU_AA5</strain>
        <tissue evidence="2">Soma without cirri and trophi</tissue>
    </source>
</reference>
<accession>A0A6A4VAJ8</accession>
<dbReference type="EMBL" id="VIIS01002102">
    <property type="protein sequence ID" value="KAF0288554.1"/>
    <property type="molecule type" value="Genomic_DNA"/>
</dbReference>
<gene>
    <name evidence="2" type="ORF">FJT64_013075</name>
</gene>
<organism evidence="2 3">
    <name type="scientific">Amphibalanus amphitrite</name>
    <name type="common">Striped barnacle</name>
    <name type="synonym">Balanus amphitrite</name>
    <dbReference type="NCBI Taxonomy" id="1232801"/>
    <lineage>
        <taxon>Eukaryota</taxon>
        <taxon>Metazoa</taxon>
        <taxon>Ecdysozoa</taxon>
        <taxon>Arthropoda</taxon>
        <taxon>Crustacea</taxon>
        <taxon>Multicrustacea</taxon>
        <taxon>Cirripedia</taxon>
        <taxon>Thoracica</taxon>
        <taxon>Thoracicalcarea</taxon>
        <taxon>Balanomorpha</taxon>
        <taxon>Balanoidea</taxon>
        <taxon>Balanidae</taxon>
        <taxon>Amphibalaninae</taxon>
        <taxon>Amphibalanus</taxon>
    </lineage>
</organism>
<dbReference type="Proteomes" id="UP000440578">
    <property type="component" value="Unassembled WGS sequence"/>
</dbReference>